<proteinExistence type="predicted"/>
<sequence length="541" mass="60392">MTEPTNSIFLGTSRKPDDSIQQKEFMSLAYANRHGLITGATGTGKTVTLQILAEGFSNAGVPVFCADVKGDLSGVAAMGSAVGKEFLTERAEKIGFEDYVFQEFPVLFWDLFGKKGHPIRATISEMGPLLLSRMMDLTDAQEGIINIAFKLADEEGLLLLDMKDLRSLLLHMAEHASELSGEYGAVNKQSIGAIQRKLLVLEQQHAELFFGEPALKISDIMRTTPDGRGAISVLAADQLMMNPRLYGVFLLWLLSELFEELPEIGDPDKPRLVFFFDEAHLLFSEAPDILIERVEQVVRLIRSKGVSVFFVTQNPLDVPDRVLSQLGNRIQHALRAYTPREQKAVKTAADTFRPNPDFDCFETITQLGVGEALVSTLQAKGVPGMVQRTLIRPPSSRLGPLNDTERAEYVKQSPIFGQYDETLDRESAFEKLAARAKKEAELEEEERRREEEDDDRDSSARSKWRLPGFGDDDDDDDDRDYDRDRRRTTKTKRKTSSRSRSKYGNRQTPAEAAVKSIVRSVSTSLGKALVRGILGSIKRGL</sequence>
<dbReference type="PANTHER" id="PTHR30121:SF6">
    <property type="entry name" value="SLR6007 PROTEIN"/>
    <property type="match status" value="1"/>
</dbReference>
<feature type="compositionally biased region" description="Acidic residues" evidence="1">
    <location>
        <begin position="470"/>
        <end position="479"/>
    </location>
</feature>
<dbReference type="Gene3D" id="3.40.50.300">
    <property type="entry name" value="P-loop containing nucleotide triphosphate hydrolases"/>
    <property type="match status" value="2"/>
</dbReference>
<feature type="domain" description="Helicase HerA-like C-terminal" evidence="2">
    <location>
        <begin position="14"/>
        <end position="537"/>
    </location>
</feature>
<comment type="caution">
    <text evidence="3">The sequence shown here is derived from an EMBL/GenBank/DDBJ whole genome shotgun (WGS) entry which is preliminary data.</text>
</comment>
<dbReference type="Proteomes" id="UP001477870">
    <property type="component" value="Unassembled WGS sequence"/>
</dbReference>
<dbReference type="InterPro" id="IPR051162">
    <property type="entry name" value="T4SS_component"/>
</dbReference>
<gene>
    <name evidence="3" type="ORF">WNY59_12070</name>
</gene>
<dbReference type="SUPFAM" id="SSF52540">
    <property type="entry name" value="P-loop containing nucleoside triphosphate hydrolases"/>
    <property type="match status" value="1"/>
</dbReference>
<feature type="region of interest" description="Disordered" evidence="1">
    <location>
        <begin position="437"/>
        <end position="514"/>
    </location>
</feature>
<reference evidence="3 4" key="1">
    <citation type="submission" date="2024-03" db="EMBL/GenBank/DDBJ databases">
        <title>Community enrichment and isolation of bacterial strains for fucoidan degradation.</title>
        <authorList>
            <person name="Sichert A."/>
        </authorList>
    </citation>
    <scope>NUCLEOTIDE SEQUENCE [LARGE SCALE GENOMIC DNA]</scope>
    <source>
        <strain evidence="3 4">AS62</strain>
    </source>
</reference>
<feature type="compositionally biased region" description="Basic residues" evidence="1">
    <location>
        <begin position="486"/>
        <end position="503"/>
    </location>
</feature>
<dbReference type="InterPro" id="IPR027417">
    <property type="entry name" value="P-loop_NTPase"/>
</dbReference>
<dbReference type="InterPro" id="IPR033186">
    <property type="entry name" value="HerA_C"/>
</dbReference>
<dbReference type="PANTHER" id="PTHR30121">
    <property type="entry name" value="UNCHARACTERIZED PROTEIN YJGR-RELATED"/>
    <property type="match status" value="1"/>
</dbReference>
<evidence type="ECO:0000313" key="3">
    <source>
        <dbReference type="EMBL" id="MEM5502321.1"/>
    </source>
</evidence>
<evidence type="ECO:0000256" key="1">
    <source>
        <dbReference type="SAM" id="MobiDB-lite"/>
    </source>
</evidence>
<accession>A0ABU9T873</accession>
<name>A0ABU9T873_9HYPH</name>
<keyword evidence="4" id="KW-1185">Reference proteome</keyword>
<organism evidence="3 4">
    <name type="scientific">Ahrensia kielensis</name>
    <dbReference type="NCBI Taxonomy" id="76980"/>
    <lineage>
        <taxon>Bacteria</taxon>
        <taxon>Pseudomonadati</taxon>
        <taxon>Pseudomonadota</taxon>
        <taxon>Alphaproteobacteria</taxon>
        <taxon>Hyphomicrobiales</taxon>
        <taxon>Ahrensiaceae</taxon>
        <taxon>Ahrensia</taxon>
    </lineage>
</organism>
<evidence type="ECO:0000259" key="2">
    <source>
        <dbReference type="Pfam" id="PF05872"/>
    </source>
</evidence>
<dbReference type="EMBL" id="JBBMQO010000006">
    <property type="protein sequence ID" value="MEM5502321.1"/>
    <property type="molecule type" value="Genomic_DNA"/>
</dbReference>
<evidence type="ECO:0000313" key="4">
    <source>
        <dbReference type="Proteomes" id="UP001477870"/>
    </source>
</evidence>
<protein>
    <submittedName>
        <fullName evidence="3">Helicase HerA-like C-terminal domain-containing protein</fullName>
    </submittedName>
</protein>
<dbReference type="Pfam" id="PF05872">
    <property type="entry name" value="HerA_C"/>
    <property type="match status" value="1"/>
</dbReference>
<dbReference type="RefSeq" id="WP_342848649.1">
    <property type="nucleotide sequence ID" value="NZ_JBBMQO010000006.1"/>
</dbReference>
<feature type="compositionally biased region" description="Basic and acidic residues" evidence="1">
    <location>
        <begin position="437"/>
        <end position="450"/>
    </location>
</feature>